<dbReference type="SUPFAM" id="SSF53474">
    <property type="entry name" value="alpha/beta-Hydrolases"/>
    <property type="match status" value="1"/>
</dbReference>
<name>A0AA86P036_9EUKA</name>
<dbReference type="EMBL" id="CAXDID020000755">
    <property type="protein sequence ID" value="CAL6113066.1"/>
    <property type="molecule type" value="Genomic_DNA"/>
</dbReference>
<dbReference type="GO" id="GO:0016790">
    <property type="term" value="F:thiolester hydrolase activity"/>
    <property type="evidence" value="ECO:0007669"/>
    <property type="project" value="TreeGrafter"/>
</dbReference>
<dbReference type="GO" id="GO:0005764">
    <property type="term" value="C:lysosome"/>
    <property type="evidence" value="ECO:0007669"/>
    <property type="project" value="TreeGrafter"/>
</dbReference>
<accession>A0AA86P036</accession>
<evidence type="ECO:0000256" key="1">
    <source>
        <dbReference type="ARBA" id="ARBA00022801"/>
    </source>
</evidence>
<evidence type="ECO:0000313" key="4">
    <source>
        <dbReference type="Proteomes" id="UP001642409"/>
    </source>
</evidence>
<sequence>MLMITIIAQKVPIVLLHGFSQTVKDIEPMAEILRQALPDTYIKCCEIGNGDDSTVIMTVKSQIHELSKCIQNDPQLANGFVGLGYSNGGYIMRGYLELYNDKKVPMKRLVTLSSPLGGFFCGKHSPCYTFGELPFFAYLCTELEYTTFVQDVIGPSNYWRDPYNIDKYLEGALSLPELDNLRNFQEQKRRNFMSVDKIVLFGSPKDGAISPWQSAWFGTWEGDDRTVINMEERDVYKTDLFGLKTMHQQGKLIKIDSNLSHLEYYSDKKFLTEDLPQWIDIDV</sequence>
<keyword evidence="1" id="KW-0378">Hydrolase</keyword>
<reference evidence="2" key="1">
    <citation type="submission" date="2023-06" db="EMBL/GenBank/DDBJ databases">
        <authorList>
            <person name="Kurt Z."/>
        </authorList>
    </citation>
    <scope>NUCLEOTIDE SEQUENCE</scope>
</reference>
<protein>
    <submittedName>
        <fullName evidence="2">Palmitoyl-protein thioesterase</fullName>
    </submittedName>
    <submittedName>
        <fullName evidence="3">Palmitoyl-protein_thioesterase</fullName>
    </submittedName>
</protein>
<dbReference type="Pfam" id="PF02089">
    <property type="entry name" value="Palm_thioest"/>
    <property type="match status" value="1"/>
</dbReference>
<gene>
    <name evidence="2" type="ORF">HINF_LOCUS16969</name>
    <name evidence="3" type="ORF">HINF_LOCUS77332</name>
</gene>
<evidence type="ECO:0000313" key="2">
    <source>
        <dbReference type="EMBL" id="CAI9929324.1"/>
    </source>
</evidence>
<dbReference type="PANTHER" id="PTHR11247:SF8">
    <property type="entry name" value="PALMITOYL-PROTEIN THIOESTERASE 1"/>
    <property type="match status" value="1"/>
</dbReference>
<dbReference type="Proteomes" id="UP001642409">
    <property type="component" value="Unassembled WGS sequence"/>
</dbReference>
<evidence type="ECO:0000313" key="3">
    <source>
        <dbReference type="EMBL" id="CAL6113066.1"/>
    </source>
</evidence>
<comment type="caution">
    <text evidence="2">The sequence shown here is derived from an EMBL/GenBank/DDBJ whole genome shotgun (WGS) entry which is preliminary data.</text>
</comment>
<dbReference type="AlphaFoldDB" id="A0AA86P036"/>
<dbReference type="EMBL" id="CATOUU010000433">
    <property type="protein sequence ID" value="CAI9929324.1"/>
    <property type="molecule type" value="Genomic_DNA"/>
</dbReference>
<reference evidence="3 4" key="2">
    <citation type="submission" date="2024-07" db="EMBL/GenBank/DDBJ databases">
        <authorList>
            <person name="Akdeniz Z."/>
        </authorList>
    </citation>
    <scope>NUCLEOTIDE SEQUENCE [LARGE SCALE GENOMIC DNA]</scope>
</reference>
<organism evidence="2">
    <name type="scientific">Hexamita inflata</name>
    <dbReference type="NCBI Taxonomy" id="28002"/>
    <lineage>
        <taxon>Eukaryota</taxon>
        <taxon>Metamonada</taxon>
        <taxon>Diplomonadida</taxon>
        <taxon>Hexamitidae</taxon>
        <taxon>Hexamitinae</taxon>
        <taxon>Hexamita</taxon>
    </lineage>
</organism>
<dbReference type="Gene3D" id="3.40.50.1820">
    <property type="entry name" value="alpha/beta hydrolase"/>
    <property type="match status" value="1"/>
</dbReference>
<proteinExistence type="predicted"/>
<keyword evidence="4" id="KW-1185">Reference proteome</keyword>
<dbReference type="PANTHER" id="PTHR11247">
    <property type="entry name" value="PALMITOYL-PROTEIN THIOESTERASE/DOLICHYLDIPHOSPHATASE 1"/>
    <property type="match status" value="1"/>
</dbReference>
<dbReference type="InterPro" id="IPR029058">
    <property type="entry name" value="AB_hydrolase_fold"/>
</dbReference>